<dbReference type="CDD" id="cd13553">
    <property type="entry name" value="PBP2_NrtA_CpmA_like"/>
    <property type="match status" value="1"/>
</dbReference>
<reference evidence="9" key="1">
    <citation type="submission" date="2016-08" db="EMBL/GenBank/DDBJ databases">
        <authorList>
            <person name="Varghese N."/>
            <person name="Submissions Spin"/>
        </authorList>
    </citation>
    <scope>NUCLEOTIDE SEQUENCE [LARGE SCALE GENOMIC DNA]</scope>
    <source>
        <strain evidence="9">REICA_082</strain>
    </source>
</reference>
<dbReference type="PROSITE" id="PS51318">
    <property type="entry name" value="TAT"/>
    <property type="match status" value="1"/>
</dbReference>
<evidence type="ECO:0000256" key="6">
    <source>
        <dbReference type="ARBA" id="ARBA00023136"/>
    </source>
</evidence>
<dbReference type="PANTHER" id="PTHR30024:SF7">
    <property type="entry name" value="NITRATE_NITRITE BINDING PROTEIN NRTA"/>
    <property type="match status" value="1"/>
</dbReference>
<keyword evidence="4" id="KW-0997">Cell inner membrane</keyword>
<comment type="similarity">
    <text evidence="7">Belongs to the CmpA/NrtA family.</text>
</comment>
<evidence type="ECO:0000256" key="4">
    <source>
        <dbReference type="ARBA" id="ARBA00022519"/>
    </source>
</evidence>
<sequence>MSDNKTKGMTVSRRQFLLGSAALGGSLLLPSVVNRAWAAGSDAPELKEIRVGFIPLTDCASVVMASIKGFDKKYGFTLLPSKEANWAAVRDKVVSGELNASHMLYGQLYGLQMGLSGPQTAMASLMTLNQNGQGITLANQLHDAGVSDLATLQKHIAASPAGTYTFAQTFPTGTHAMWLNYWLASAGIHPLNDIRSVVVPPPQMVMNMKIGNMVGYCVGEPWNQRAISDNLGFTAATTQDIWPDHPEKVLGTRADWVEKNPNSARALTAAILDASRWIDASEANRRETASVIAGRAYLNTKEETILGRMLGQYENGIGKRWTDQHAMRFFHDGEVNYPWLSDGMWFLTQHKRWGFLTEDPDYLAIARQVNRIDIYKQAAAAVGNVSLPGSDMRSSVLMDGVRWDGSNPAAYANSFSVKK</sequence>
<keyword evidence="3" id="KW-1003">Cell membrane</keyword>
<evidence type="ECO:0000256" key="7">
    <source>
        <dbReference type="ARBA" id="ARBA00024031"/>
    </source>
</evidence>
<gene>
    <name evidence="8" type="ORF">GA0061071_10834</name>
</gene>
<accession>A0A1C4CKX7</accession>
<evidence type="ECO:0000256" key="1">
    <source>
        <dbReference type="ARBA" id="ARBA00004308"/>
    </source>
</evidence>
<dbReference type="EMBL" id="FMAY01000008">
    <property type="protein sequence ID" value="SCC19790.1"/>
    <property type="molecule type" value="Genomic_DNA"/>
</dbReference>
<evidence type="ECO:0000256" key="3">
    <source>
        <dbReference type="ARBA" id="ARBA00022475"/>
    </source>
</evidence>
<keyword evidence="9" id="KW-1185">Reference proteome</keyword>
<protein>
    <submittedName>
        <fullName evidence="8">Nitrate/nitrite transport system substrate-binding protein</fullName>
    </submittedName>
</protein>
<proteinExistence type="inferred from homology"/>
<dbReference type="Proteomes" id="UP000198975">
    <property type="component" value="Unassembled WGS sequence"/>
</dbReference>
<name>A0A1C4CKX7_9ENTR</name>
<dbReference type="InterPro" id="IPR006311">
    <property type="entry name" value="TAT_signal"/>
</dbReference>
<dbReference type="InterPro" id="IPR044527">
    <property type="entry name" value="NrtA/CpmA_ABC-bd_dom"/>
</dbReference>
<keyword evidence="5" id="KW-0732">Signal</keyword>
<dbReference type="RefSeq" id="WP_061493408.1">
    <property type="nucleotide sequence ID" value="NZ_CP115659.1"/>
</dbReference>
<evidence type="ECO:0000256" key="5">
    <source>
        <dbReference type="ARBA" id="ARBA00022729"/>
    </source>
</evidence>
<evidence type="ECO:0000313" key="9">
    <source>
        <dbReference type="Proteomes" id="UP000198975"/>
    </source>
</evidence>
<keyword evidence="6" id="KW-0472">Membrane</keyword>
<dbReference type="OrthoDB" id="9815454at2"/>
<dbReference type="Pfam" id="PF13379">
    <property type="entry name" value="NMT1_2"/>
    <property type="match status" value="1"/>
</dbReference>
<dbReference type="GO" id="GO:0012505">
    <property type="term" value="C:endomembrane system"/>
    <property type="evidence" value="ECO:0007669"/>
    <property type="project" value="UniProtKB-SubCell"/>
</dbReference>
<dbReference type="PANTHER" id="PTHR30024">
    <property type="entry name" value="ALIPHATIC SULFONATES-BINDING PROTEIN-RELATED"/>
    <property type="match status" value="1"/>
</dbReference>
<evidence type="ECO:0000256" key="2">
    <source>
        <dbReference type="ARBA" id="ARBA00022448"/>
    </source>
</evidence>
<dbReference type="Gene3D" id="3.40.190.10">
    <property type="entry name" value="Periplasmic binding protein-like II"/>
    <property type="match status" value="2"/>
</dbReference>
<comment type="subcellular location">
    <subcellularLocation>
        <location evidence="1">Endomembrane system</location>
    </subcellularLocation>
</comment>
<evidence type="ECO:0000313" key="8">
    <source>
        <dbReference type="EMBL" id="SCC19790.1"/>
    </source>
</evidence>
<dbReference type="AlphaFoldDB" id="A0A1C4CKX7"/>
<organism evidence="8 9">
    <name type="scientific">Kosakonia oryzendophytica</name>
    <dbReference type="NCBI Taxonomy" id="1005665"/>
    <lineage>
        <taxon>Bacteria</taxon>
        <taxon>Pseudomonadati</taxon>
        <taxon>Pseudomonadota</taxon>
        <taxon>Gammaproteobacteria</taxon>
        <taxon>Enterobacterales</taxon>
        <taxon>Enterobacteriaceae</taxon>
        <taxon>Kosakonia</taxon>
    </lineage>
</organism>
<dbReference type="SUPFAM" id="SSF53850">
    <property type="entry name" value="Periplasmic binding protein-like II"/>
    <property type="match status" value="1"/>
</dbReference>
<keyword evidence="2" id="KW-0813">Transport</keyword>